<evidence type="ECO:0000313" key="2">
    <source>
        <dbReference type="EMBL" id="KAF8564062.1"/>
    </source>
</evidence>
<name>A0A8T0D969_9TREM</name>
<dbReference type="AlphaFoldDB" id="A0A8T0D969"/>
<accession>A0A8T0D969</accession>
<evidence type="ECO:0000256" key="1">
    <source>
        <dbReference type="SAM" id="MobiDB-lite"/>
    </source>
</evidence>
<organism evidence="2 3">
    <name type="scientific">Paragonimus westermani</name>
    <dbReference type="NCBI Taxonomy" id="34504"/>
    <lineage>
        <taxon>Eukaryota</taxon>
        <taxon>Metazoa</taxon>
        <taxon>Spiralia</taxon>
        <taxon>Lophotrochozoa</taxon>
        <taxon>Platyhelminthes</taxon>
        <taxon>Trematoda</taxon>
        <taxon>Digenea</taxon>
        <taxon>Plagiorchiida</taxon>
        <taxon>Troglotremata</taxon>
        <taxon>Troglotrematidae</taxon>
        <taxon>Paragonimus</taxon>
    </lineage>
</organism>
<dbReference type="Proteomes" id="UP000699462">
    <property type="component" value="Unassembled WGS sequence"/>
</dbReference>
<gene>
    <name evidence="2" type="ORF">P879_11848</name>
</gene>
<dbReference type="OrthoDB" id="6303813at2759"/>
<protein>
    <submittedName>
        <fullName evidence="2">Uncharacterized protein</fullName>
    </submittedName>
</protein>
<feature type="region of interest" description="Disordered" evidence="1">
    <location>
        <begin position="110"/>
        <end position="153"/>
    </location>
</feature>
<dbReference type="EMBL" id="JTDF01009850">
    <property type="protein sequence ID" value="KAF8564062.1"/>
    <property type="molecule type" value="Genomic_DNA"/>
</dbReference>
<sequence length="267" mass="30142">MSSLSREELVEPMEMLRPVLEFVDIADLIDATLSPLSSSELSTLGYDLSKQLVNERFAECVKCYLSGFTGRQFVKQIEPLFSILSADSLITTLKLVLSLFVRTDSHVVTEPSVPESTESVPDVSDYDHSVEPEQTTSQTTTWTDTTLSGKDPLNKTVEPDTPVHLTPHLNHTLHITILGKIASHWEYSHLISTPFEIASVRRCSTRRDHVIVSVRQPRRRCVDMNVRVSRGRGGAMICDILRVHDSVNQHACDGSWINDHWRFDQML</sequence>
<proteinExistence type="predicted"/>
<evidence type="ECO:0000313" key="3">
    <source>
        <dbReference type="Proteomes" id="UP000699462"/>
    </source>
</evidence>
<reference evidence="2 3" key="1">
    <citation type="submission" date="2019-07" db="EMBL/GenBank/DDBJ databases">
        <title>Annotation for the trematode Paragonimus westermani.</title>
        <authorList>
            <person name="Choi Y.-J."/>
        </authorList>
    </citation>
    <scope>NUCLEOTIDE SEQUENCE [LARGE SCALE GENOMIC DNA]</scope>
    <source>
        <strain evidence="2">180907_Pwestermani</strain>
    </source>
</reference>
<comment type="caution">
    <text evidence="2">The sequence shown here is derived from an EMBL/GenBank/DDBJ whole genome shotgun (WGS) entry which is preliminary data.</text>
</comment>
<feature type="compositionally biased region" description="Low complexity" evidence="1">
    <location>
        <begin position="135"/>
        <end position="146"/>
    </location>
</feature>
<keyword evidence="3" id="KW-1185">Reference proteome</keyword>